<dbReference type="EMBL" id="AESD01000384">
    <property type="protein sequence ID" value="EHJ12683.1"/>
    <property type="molecule type" value="Genomic_DNA"/>
</dbReference>
<reference evidence="1 2" key="1">
    <citation type="journal article" date="2011" name="Front. Microbiol.">
        <title>Two Strains of Crocosphaera watsonii with Highly Conserved Genomes are Distinguished by Strain-Specific Features.</title>
        <authorList>
            <person name="Bench S.R."/>
            <person name="Ilikchyan I.N."/>
            <person name="Tripp H.J."/>
            <person name="Zehr J.P."/>
        </authorList>
    </citation>
    <scope>NUCLEOTIDE SEQUENCE [LARGE SCALE GENOMIC DNA]</scope>
    <source>
        <strain evidence="1 2">WH 0003</strain>
    </source>
</reference>
<organism evidence="1 2">
    <name type="scientific">Crocosphaera watsonii WH 0003</name>
    <dbReference type="NCBI Taxonomy" id="423471"/>
    <lineage>
        <taxon>Bacteria</taxon>
        <taxon>Bacillati</taxon>
        <taxon>Cyanobacteriota</taxon>
        <taxon>Cyanophyceae</taxon>
        <taxon>Oscillatoriophycideae</taxon>
        <taxon>Chroococcales</taxon>
        <taxon>Aphanothecaceae</taxon>
        <taxon>Crocosphaera</taxon>
    </lineage>
</organism>
<evidence type="ECO:0000313" key="1">
    <source>
        <dbReference type="EMBL" id="EHJ12683.1"/>
    </source>
</evidence>
<dbReference type="GeneID" id="88766269"/>
<protein>
    <submittedName>
        <fullName evidence="1">Uncharacterized protein</fullName>
    </submittedName>
</protein>
<dbReference type="PATRIC" id="fig|423471.3.peg.2455"/>
<dbReference type="Proteomes" id="UP000003477">
    <property type="component" value="Unassembled WGS sequence"/>
</dbReference>
<dbReference type="Gene3D" id="3.10.450.700">
    <property type="match status" value="1"/>
</dbReference>
<comment type="caution">
    <text evidence="1">The sequence shown here is derived from an EMBL/GenBank/DDBJ whole genome shotgun (WGS) entry which is preliminary data.</text>
</comment>
<evidence type="ECO:0000313" key="2">
    <source>
        <dbReference type="Proteomes" id="UP000003477"/>
    </source>
</evidence>
<name>G5J544_CROWT</name>
<proteinExistence type="predicted"/>
<dbReference type="RefSeq" id="WP_007310801.1">
    <property type="nucleotide sequence ID" value="NZ_AESD01000384.1"/>
</dbReference>
<sequence>MKEQEPWYSLEKRKTFLKERYSSGSHHYFFELKEAKNGSKYIVIAQRKKVGDEFVGIKFRLFEDEMLEFERILHKMIDISLHNDQSQEPTVKETRDNDIQSLDSDLIPAFFYKLPVTNNWKEFERNTYYLLKLLGIQLIYNFLDERQAGKADGFFKIGNLAVIYDCTLYRGDIAPHKSEQINNYYNCLKQGRMEISETTTEEFYNHHKQVWIITQNKTRQIKVINSIEIKEIAIQDIMNLYQERLITTLRDQSLEIKLRNL</sequence>
<accession>G5J544</accession>
<dbReference type="AlphaFoldDB" id="G5J544"/>
<gene>
    <name evidence="1" type="ORF">CWATWH0003_2609</name>
</gene>